<evidence type="ECO:0000256" key="5">
    <source>
        <dbReference type="ARBA" id="ARBA00023136"/>
    </source>
</evidence>
<keyword evidence="5 9" id="KW-0472">Membrane</keyword>
<keyword evidence="7" id="KW-0325">Glycoprotein</keyword>
<dbReference type="Gene3D" id="2.10.50.10">
    <property type="entry name" value="Tumor Necrosis Factor Receptor, subunit A, domain 2"/>
    <property type="match status" value="1"/>
</dbReference>
<organism evidence="12 13">
    <name type="scientific">Chrysophaeum taylorii</name>
    <dbReference type="NCBI Taxonomy" id="2483200"/>
    <lineage>
        <taxon>Eukaryota</taxon>
        <taxon>Sar</taxon>
        <taxon>Stramenopiles</taxon>
        <taxon>Ochrophyta</taxon>
        <taxon>Pelagophyceae</taxon>
        <taxon>Pelagomonadales</taxon>
        <taxon>Pelagomonadaceae</taxon>
        <taxon>Chrysophaeum</taxon>
    </lineage>
</organism>
<dbReference type="EMBL" id="JAQMWT010000028">
    <property type="protein sequence ID" value="KAJ8613551.1"/>
    <property type="molecule type" value="Genomic_DNA"/>
</dbReference>
<dbReference type="SUPFAM" id="SSF53822">
    <property type="entry name" value="Periplasmic binding protein-like I"/>
    <property type="match status" value="1"/>
</dbReference>
<dbReference type="InterPro" id="IPR028082">
    <property type="entry name" value="Peripla_BP_I"/>
</dbReference>
<dbReference type="InterPro" id="IPR001828">
    <property type="entry name" value="ANF_lig-bd_rcpt"/>
</dbReference>
<dbReference type="InterPro" id="IPR009030">
    <property type="entry name" value="Growth_fac_rcpt_cys_sf"/>
</dbReference>
<evidence type="ECO:0000256" key="6">
    <source>
        <dbReference type="ARBA" id="ARBA00023170"/>
    </source>
</evidence>
<dbReference type="Pfam" id="PF07699">
    <property type="entry name" value="Ephrin_rec_like"/>
    <property type="match status" value="1"/>
</dbReference>
<gene>
    <name evidence="12" type="ORF">CTAYLR_002192</name>
</gene>
<comment type="subcellular location">
    <subcellularLocation>
        <location evidence="1">Membrane</location>
    </subcellularLocation>
</comment>
<evidence type="ECO:0000256" key="9">
    <source>
        <dbReference type="SAM" id="Phobius"/>
    </source>
</evidence>
<dbReference type="Gene3D" id="3.40.50.2300">
    <property type="match status" value="2"/>
</dbReference>
<comment type="caution">
    <text evidence="12">The sequence shown here is derived from an EMBL/GenBank/DDBJ whole genome shotgun (WGS) entry which is preliminary data.</text>
</comment>
<keyword evidence="3 9" id="KW-1133">Transmembrane helix</keyword>
<keyword evidence="4" id="KW-0297">G-protein coupled receptor</keyword>
<feature type="transmembrane region" description="Helical" evidence="9">
    <location>
        <begin position="817"/>
        <end position="837"/>
    </location>
</feature>
<feature type="transmembrane region" description="Helical" evidence="9">
    <location>
        <begin position="770"/>
        <end position="788"/>
    </location>
</feature>
<evidence type="ECO:0000256" key="7">
    <source>
        <dbReference type="ARBA" id="ARBA00023180"/>
    </source>
</evidence>
<feature type="transmembrane region" description="Helical" evidence="9">
    <location>
        <begin position="728"/>
        <end position="750"/>
    </location>
</feature>
<sequence length="878" mass="96753">MFCALTALVVCRARRRDDHTVVRIGAFMPFATYDGGVPTETSGGVYKQVAVAAALAATQFNERNASVIEEFGSLGPCDRQLELSLFNTFGRSSDALMEYRNNYEHLDVIVGAANNEISEPLALYCEIDKRPQISFGSGSTALDKYEWFMRTIPSGGEFADRAMMFAMENNWNSIGVLYSENEGESYRESLSPKCVKFHFICKWAFFQSGSSASLDIAISNLVEFRIIFLAFSDADLALVSERLVANKVTTNEHAFVFMDLMSDEALIRATGDVAELVRGGFKMSVEAAYTTDDARLRLQATLKQQMVEDFTSLLDAVEPFGTLDADFFNRAFVFSQICFAFDAVATIGIASCNATPRGEELLAAMKGASFVGVSNVVEFAENGNRKADPLPLNIVNFIGNGTAGLTAICVATWNKDKWEVLDGQQYTFRDGSSTAPADSVVCQPGAYLDESGRCRECPAGKFQPNSGASTCAECLSSSYQDLTGQQGCKLCGENAAVGWEGSPSAKDCRCLAGYYTPTWPLSECHSCDRPSLQNKVVCEGGFTLPYPRDAYWLDVSNSATTKLRAYRCRHAFLCVGGTRPTACAKGYAEAHNGSCLRASGEPVKLGRPNRWCDAGHHFEEPLCEEPKDGRFAVATLAPKCPARVNHILFTILCYAVLFALFAVINDFIRPGYNVLNLVLAVFQDLGILTSFRLYWPKQFQYIIVLYRIALFDVDVLDPTCAFPKWGQAHTFFLTLALPFVHLVIRCAYAAVATSGGLNAWHSTIGSHASFVVTSMPILLMYCMSPFLCRRFVGREQRVFAVSPADSCDSSTANAMRVVASIYFAYVLMVCGICTYHVTVRLHRNELHNPEVLRVYGFLYKPYRSHALYWSSASPCFSL</sequence>
<keyword evidence="13" id="KW-1185">Reference proteome</keyword>
<dbReference type="SUPFAM" id="SSF57184">
    <property type="entry name" value="Growth factor receptor domain"/>
    <property type="match status" value="1"/>
</dbReference>
<dbReference type="PANTHER" id="PTHR10519">
    <property type="entry name" value="GABA-B RECEPTOR"/>
    <property type="match status" value="1"/>
</dbReference>
<dbReference type="PANTHER" id="PTHR10519:SF68">
    <property type="entry name" value="METABOTROPIC GLUTAMATE RECEPTOR-LIKE PROTEIN Q"/>
    <property type="match status" value="1"/>
</dbReference>
<dbReference type="InterPro" id="IPR011641">
    <property type="entry name" value="Tyr-kin_ephrin_A/B_rcpt-like"/>
</dbReference>
<dbReference type="Pfam" id="PF01094">
    <property type="entry name" value="ANF_receptor"/>
    <property type="match status" value="1"/>
</dbReference>
<dbReference type="AlphaFoldDB" id="A0AAD7UP59"/>
<evidence type="ECO:0008006" key="14">
    <source>
        <dbReference type="Google" id="ProtNLM"/>
    </source>
</evidence>
<keyword evidence="2 9" id="KW-0812">Transmembrane</keyword>
<evidence type="ECO:0000259" key="10">
    <source>
        <dbReference type="Pfam" id="PF01094"/>
    </source>
</evidence>
<keyword evidence="6" id="KW-0675">Receptor</keyword>
<dbReference type="GO" id="GO:0007214">
    <property type="term" value="P:gamma-aminobutyric acid signaling pathway"/>
    <property type="evidence" value="ECO:0007669"/>
    <property type="project" value="TreeGrafter"/>
</dbReference>
<evidence type="ECO:0000256" key="8">
    <source>
        <dbReference type="ARBA" id="ARBA00023224"/>
    </source>
</evidence>
<dbReference type="GO" id="GO:0004965">
    <property type="term" value="F:G protein-coupled GABA receptor activity"/>
    <property type="evidence" value="ECO:0007669"/>
    <property type="project" value="InterPro"/>
</dbReference>
<feature type="transmembrane region" description="Helical" evidence="9">
    <location>
        <begin position="647"/>
        <end position="667"/>
    </location>
</feature>
<reference evidence="12" key="1">
    <citation type="submission" date="2023-01" db="EMBL/GenBank/DDBJ databases">
        <title>Metagenome sequencing of chrysophaentin producing Chrysophaeum taylorii.</title>
        <authorList>
            <person name="Davison J."/>
            <person name="Bewley C."/>
        </authorList>
    </citation>
    <scope>NUCLEOTIDE SEQUENCE</scope>
    <source>
        <strain evidence="12">NIES-1699</strain>
    </source>
</reference>
<evidence type="ECO:0000256" key="2">
    <source>
        <dbReference type="ARBA" id="ARBA00022692"/>
    </source>
</evidence>
<evidence type="ECO:0000259" key="11">
    <source>
        <dbReference type="Pfam" id="PF07699"/>
    </source>
</evidence>
<dbReference type="Proteomes" id="UP001230188">
    <property type="component" value="Unassembled WGS sequence"/>
</dbReference>
<name>A0AAD7UP59_9STRA</name>
<keyword evidence="8" id="KW-0807">Transducer</keyword>
<protein>
    <recommendedName>
        <fullName evidence="14">Receptor ligand binding region domain-containing protein</fullName>
    </recommendedName>
</protein>
<dbReference type="InterPro" id="IPR002455">
    <property type="entry name" value="GPCR3_GABA-B"/>
</dbReference>
<dbReference type="GO" id="GO:0038039">
    <property type="term" value="C:G protein-coupled receptor heterodimeric complex"/>
    <property type="evidence" value="ECO:0007669"/>
    <property type="project" value="TreeGrafter"/>
</dbReference>
<feature type="domain" description="Receptor ligand binding region" evidence="10">
    <location>
        <begin position="80"/>
        <end position="386"/>
    </location>
</feature>
<evidence type="ECO:0000313" key="12">
    <source>
        <dbReference type="EMBL" id="KAJ8613551.1"/>
    </source>
</evidence>
<proteinExistence type="predicted"/>
<feature type="domain" description="Tyrosine-protein kinase ephrin type A/B receptor-like" evidence="11">
    <location>
        <begin position="446"/>
        <end position="476"/>
    </location>
</feature>
<accession>A0AAD7UP59</accession>
<evidence type="ECO:0000313" key="13">
    <source>
        <dbReference type="Proteomes" id="UP001230188"/>
    </source>
</evidence>
<evidence type="ECO:0000256" key="4">
    <source>
        <dbReference type="ARBA" id="ARBA00023040"/>
    </source>
</evidence>
<evidence type="ECO:0000256" key="1">
    <source>
        <dbReference type="ARBA" id="ARBA00004370"/>
    </source>
</evidence>
<dbReference type="SMART" id="SM01411">
    <property type="entry name" value="Ephrin_rec_like"/>
    <property type="match status" value="2"/>
</dbReference>
<evidence type="ECO:0000256" key="3">
    <source>
        <dbReference type="ARBA" id="ARBA00022989"/>
    </source>
</evidence>